<dbReference type="InterPro" id="IPR019557">
    <property type="entry name" value="AminoTfrase-like_pln_mobile"/>
</dbReference>
<evidence type="ECO:0000313" key="2">
    <source>
        <dbReference type="EMBL" id="KAK1273736.1"/>
    </source>
</evidence>
<dbReference type="Proteomes" id="UP001179952">
    <property type="component" value="Unassembled WGS sequence"/>
</dbReference>
<dbReference type="AlphaFoldDB" id="A0AAV9BBH8"/>
<reference evidence="2" key="2">
    <citation type="submission" date="2023-06" db="EMBL/GenBank/DDBJ databases">
        <authorList>
            <person name="Ma L."/>
            <person name="Liu K.-W."/>
            <person name="Li Z."/>
            <person name="Hsiao Y.-Y."/>
            <person name="Qi Y."/>
            <person name="Fu T."/>
            <person name="Tang G."/>
            <person name="Zhang D."/>
            <person name="Sun W.-H."/>
            <person name="Liu D.-K."/>
            <person name="Li Y."/>
            <person name="Chen G.-Z."/>
            <person name="Liu X.-D."/>
            <person name="Liao X.-Y."/>
            <person name="Jiang Y.-T."/>
            <person name="Yu X."/>
            <person name="Hao Y."/>
            <person name="Huang J."/>
            <person name="Zhao X.-W."/>
            <person name="Ke S."/>
            <person name="Chen Y.-Y."/>
            <person name="Wu W.-L."/>
            <person name="Hsu J.-L."/>
            <person name="Lin Y.-F."/>
            <person name="Huang M.-D."/>
            <person name="Li C.-Y."/>
            <person name="Huang L."/>
            <person name="Wang Z.-W."/>
            <person name="Zhao X."/>
            <person name="Zhong W.-Y."/>
            <person name="Peng D.-H."/>
            <person name="Ahmad S."/>
            <person name="Lan S."/>
            <person name="Zhang J.-S."/>
            <person name="Tsai W.-C."/>
            <person name="Van De Peer Y."/>
            <person name="Liu Z.-J."/>
        </authorList>
    </citation>
    <scope>NUCLEOTIDE SEQUENCE</scope>
    <source>
        <strain evidence="2">SCP</strain>
        <tissue evidence="2">Leaves</tissue>
    </source>
</reference>
<protein>
    <recommendedName>
        <fullName evidence="1">Aminotransferase-like plant mobile domain-containing protein</fullName>
    </recommendedName>
</protein>
<dbReference type="GO" id="GO:0010073">
    <property type="term" value="P:meristem maintenance"/>
    <property type="evidence" value="ECO:0007669"/>
    <property type="project" value="InterPro"/>
</dbReference>
<dbReference type="EMBL" id="JAUJYN010000004">
    <property type="protein sequence ID" value="KAK1273736.1"/>
    <property type="molecule type" value="Genomic_DNA"/>
</dbReference>
<evidence type="ECO:0000259" key="1">
    <source>
        <dbReference type="Pfam" id="PF10536"/>
    </source>
</evidence>
<dbReference type="PANTHER" id="PTHR46033:SF80">
    <property type="entry name" value="PROTEIN MAIN-LIKE 2-LIKE"/>
    <property type="match status" value="1"/>
</dbReference>
<feature type="domain" description="Aminotransferase-like plant mobile" evidence="1">
    <location>
        <begin position="113"/>
        <end position="420"/>
    </location>
</feature>
<gene>
    <name evidence="2" type="ORF">QJS04_geneDACA022791</name>
</gene>
<name>A0AAV9BBH8_ACOGR</name>
<dbReference type="InterPro" id="IPR044824">
    <property type="entry name" value="MAIN-like"/>
</dbReference>
<proteinExistence type="predicted"/>
<sequence length="508" mass="57006">MTHCYKNPPPFHLLHHLQHKSAHTMSKQPLMVERHAIILSPTNPTEPPHTRLSIFLTPIADYPHHPTPPSITPLSPNPHTHLFPSWHQSQQPRWSQWLEKLKPIYADTWRSAGIHDAVVSSTVSIRRDVESIRACLAYWRAETNTFAFPSGEATLTLDDARALGGFSVLGECVRATRDAHTHAREVYEELVRVRRKMQRTTAKKASHGLWLRHFIEGCKGGGGGGEIEHVAFLSLWLSRHVFPSHNTVDERFFSVAIRLARGTRLALAPAVLARVYRDLRALTTGGRGDRAPLWLLQLWLRERFPRLRTKPAAAAGTVRAVLNSREEFRWRPHEAGDAHSLARCLRACELVGMDCIEQYLPHRVSMQFGFDQGVPGRVPRANACWETAWATYDATLKGTEFVLPSPGCEPGVTVEYRELWGRSTKGEGSGSDDMDGIPLSELIKIKKRQGCGKRRRDAGGECESDAYVGRVLMRGRIRKIAVKRKSSALCVGEIKIKGGSLCKPIEVE</sequence>
<dbReference type="PANTHER" id="PTHR46033">
    <property type="entry name" value="PROTEIN MAIN-LIKE 2"/>
    <property type="match status" value="1"/>
</dbReference>
<comment type="caution">
    <text evidence="2">The sequence shown here is derived from an EMBL/GenBank/DDBJ whole genome shotgun (WGS) entry which is preliminary data.</text>
</comment>
<keyword evidence="3" id="KW-1185">Reference proteome</keyword>
<dbReference type="Pfam" id="PF10536">
    <property type="entry name" value="PMD"/>
    <property type="match status" value="1"/>
</dbReference>
<organism evidence="2 3">
    <name type="scientific">Acorus gramineus</name>
    <name type="common">Dwarf sweet flag</name>
    <dbReference type="NCBI Taxonomy" id="55184"/>
    <lineage>
        <taxon>Eukaryota</taxon>
        <taxon>Viridiplantae</taxon>
        <taxon>Streptophyta</taxon>
        <taxon>Embryophyta</taxon>
        <taxon>Tracheophyta</taxon>
        <taxon>Spermatophyta</taxon>
        <taxon>Magnoliopsida</taxon>
        <taxon>Liliopsida</taxon>
        <taxon>Acoraceae</taxon>
        <taxon>Acorus</taxon>
    </lineage>
</organism>
<evidence type="ECO:0000313" key="3">
    <source>
        <dbReference type="Proteomes" id="UP001179952"/>
    </source>
</evidence>
<accession>A0AAV9BBH8</accession>
<reference evidence="2" key="1">
    <citation type="journal article" date="2023" name="Nat. Commun.">
        <title>Diploid and tetraploid genomes of Acorus and the evolution of monocots.</title>
        <authorList>
            <person name="Ma L."/>
            <person name="Liu K.W."/>
            <person name="Li Z."/>
            <person name="Hsiao Y.Y."/>
            <person name="Qi Y."/>
            <person name="Fu T."/>
            <person name="Tang G.D."/>
            <person name="Zhang D."/>
            <person name="Sun W.H."/>
            <person name="Liu D.K."/>
            <person name="Li Y."/>
            <person name="Chen G.Z."/>
            <person name="Liu X.D."/>
            <person name="Liao X.Y."/>
            <person name="Jiang Y.T."/>
            <person name="Yu X."/>
            <person name="Hao Y."/>
            <person name="Huang J."/>
            <person name="Zhao X.W."/>
            <person name="Ke S."/>
            <person name="Chen Y.Y."/>
            <person name="Wu W.L."/>
            <person name="Hsu J.L."/>
            <person name="Lin Y.F."/>
            <person name="Huang M.D."/>
            <person name="Li C.Y."/>
            <person name="Huang L."/>
            <person name="Wang Z.W."/>
            <person name="Zhao X."/>
            <person name="Zhong W.Y."/>
            <person name="Peng D.H."/>
            <person name="Ahmad S."/>
            <person name="Lan S."/>
            <person name="Zhang J.S."/>
            <person name="Tsai W.C."/>
            <person name="Van de Peer Y."/>
            <person name="Liu Z.J."/>
        </authorList>
    </citation>
    <scope>NUCLEOTIDE SEQUENCE</scope>
    <source>
        <strain evidence="2">SCP</strain>
    </source>
</reference>